<keyword evidence="5" id="KW-0808">Transferase</keyword>
<comment type="catalytic activity">
    <reaction evidence="1">
        <text>ATP + protein L-histidine = ADP + protein N-phospho-L-histidine.</text>
        <dbReference type="EC" id="2.7.13.3"/>
    </reaction>
</comment>
<dbReference type="SUPFAM" id="SSF55874">
    <property type="entry name" value="ATPase domain of HSP90 chaperone/DNA topoisomerase II/histidine kinase"/>
    <property type="match status" value="1"/>
</dbReference>
<reference evidence="14" key="1">
    <citation type="submission" date="2017-01" db="EMBL/GenBank/DDBJ databases">
        <authorList>
            <person name="Varghese N."/>
            <person name="Submissions S."/>
        </authorList>
    </citation>
    <scope>NUCLEOTIDE SEQUENCE [LARGE SCALE GENOMIC DNA]</scope>
    <source>
        <strain evidence="14">DSM 29430</strain>
    </source>
</reference>
<keyword evidence="8 10" id="KW-1133">Transmembrane helix</keyword>
<keyword evidence="14" id="KW-1185">Reference proteome</keyword>
<dbReference type="InterPro" id="IPR036890">
    <property type="entry name" value="HATPase_C_sf"/>
</dbReference>
<gene>
    <name evidence="13" type="ORF">SAMN05421759_101258</name>
</gene>
<dbReference type="OrthoDB" id="9795133at2"/>
<dbReference type="InterPro" id="IPR004358">
    <property type="entry name" value="Sig_transdc_His_kin-like_C"/>
</dbReference>
<dbReference type="GO" id="GO:0000155">
    <property type="term" value="F:phosphorelay sensor kinase activity"/>
    <property type="evidence" value="ECO:0007669"/>
    <property type="project" value="InterPro"/>
</dbReference>
<evidence type="ECO:0000256" key="2">
    <source>
        <dbReference type="ARBA" id="ARBA00004370"/>
    </source>
</evidence>
<keyword evidence="7" id="KW-0418">Kinase</keyword>
<dbReference type="Gene3D" id="3.30.565.10">
    <property type="entry name" value="Histidine kinase-like ATPase, C-terminal domain"/>
    <property type="match status" value="1"/>
</dbReference>
<dbReference type="Gene3D" id="1.10.287.130">
    <property type="match status" value="1"/>
</dbReference>
<dbReference type="PANTHER" id="PTHR42878:SF15">
    <property type="entry name" value="BACTERIOPHYTOCHROME"/>
    <property type="match status" value="1"/>
</dbReference>
<dbReference type="InterPro" id="IPR005467">
    <property type="entry name" value="His_kinase_dom"/>
</dbReference>
<dbReference type="RefSeq" id="WP_076444206.1">
    <property type="nucleotide sequence ID" value="NZ_FTOQ01000001.1"/>
</dbReference>
<dbReference type="EC" id="2.7.13.3" evidence="3"/>
<comment type="subcellular location">
    <subcellularLocation>
        <location evidence="2">Membrane</location>
    </subcellularLocation>
</comment>
<dbReference type="GO" id="GO:0030295">
    <property type="term" value="F:protein kinase activator activity"/>
    <property type="evidence" value="ECO:0007669"/>
    <property type="project" value="TreeGrafter"/>
</dbReference>
<evidence type="ECO:0000256" key="9">
    <source>
        <dbReference type="ARBA" id="ARBA00023136"/>
    </source>
</evidence>
<dbReference type="GO" id="GO:0007234">
    <property type="term" value="P:osmosensory signaling via phosphorelay pathway"/>
    <property type="evidence" value="ECO:0007669"/>
    <property type="project" value="TreeGrafter"/>
</dbReference>
<dbReference type="Gene3D" id="3.30.450.350">
    <property type="entry name" value="CHASE domain"/>
    <property type="match status" value="1"/>
</dbReference>
<dbReference type="SMART" id="SM00387">
    <property type="entry name" value="HATPase_c"/>
    <property type="match status" value="1"/>
</dbReference>
<dbReference type="InterPro" id="IPR003661">
    <property type="entry name" value="HisK_dim/P_dom"/>
</dbReference>
<dbReference type="Proteomes" id="UP000186684">
    <property type="component" value="Unassembled WGS sequence"/>
</dbReference>
<evidence type="ECO:0000256" key="8">
    <source>
        <dbReference type="ARBA" id="ARBA00022989"/>
    </source>
</evidence>
<dbReference type="InterPro" id="IPR050351">
    <property type="entry name" value="BphY/WalK/GraS-like"/>
</dbReference>
<dbReference type="STRING" id="633194.SAMN05421759_101258"/>
<protein>
    <recommendedName>
        <fullName evidence="3">histidine kinase</fullName>
        <ecNumber evidence="3">2.7.13.3</ecNumber>
    </recommendedName>
</protein>
<dbReference type="PRINTS" id="PR00344">
    <property type="entry name" value="BCTRLSENSOR"/>
</dbReference>
<feature type="transmembrane region" description="Helical" evidence="10">
    <location>
        <begin position="26"/>
        <end position="46"/>
    </location>
</feature>
<dbReference type="PANTHER" id="PTHR42878">
    <property type="entry name" value="TWO-COMPONENT HISTIDINE KINASE"/>
    <property type="match status" value="1"/>
</dbReference>
<dbReference type="SMART" id="SM01079">
    <property type="entry name" value="CHASE"/>
    <property type="match status" value="1"/>
</dbReference>
<evidence type="ECO:0000256" key="3">
    <source>
        <dbReference type="ARBA" id="ARBA00012438"/>
    </source>
</evidence>
<evidence type="ECO:0000259" key="12">
    <source>
        <dbReference type="PROSITE" id="PS50839"/>
    </source>
</evidence>
<dbReference type="InterPro" id="IPR042240">
    <property type="entry name" value="CHASE_sf"/>
</dbReference>
<dbReference type="EMBL" id="FTOQ01000001">
    <property type="protein sequence ID" value="SIS53361.1"/>
    <property type="molecule type" value="Genomic_DNA"/>
</dbReference>
<evidence type="ECO:0000259" key="11">
    <source>
        <dbReference type="PROSITE" id="PS50109"/>
    </source>
</evidence>
<evidence type="ECO:0000256" key="6">
    <source>
        <dbReference type="ARBA" id="ARBA00022692"/>
    </source>
</evidence>
<proteinExistence type="predicted"/>
<feature type="transmembrane region" description="Helical" evidence="10">
    <location>
        <begin position="320"/>
        <end position="340"/>
    </location>
</feature>
<dbReference type="InterPro" id="IPR006189">
    <property type="entry name" value="CHASE_dom"/>
</dbReference>
<evidence type="ECO:0000256" key="4">
    <source>
        <dbReference type="ARBA" id="ARBA00022553"/>
    </source>
</evidence>
<keyword evidence="6 10" id="KW-0812">Transmembrane</keyword>
<dbReference type="AlphaFoldDB" id="A0A1N7JVP8"/>
<dbReference type="InterPro" id="IPR003594">
    <property type="entry name" value="HATPase_dom"/>
</dbReference>
<dbReference type="CDD" id="cd00082">
    <property type="entry name" value="HisKA"/>
    <property type="match status" value="1"/>
</dbReference>
<evidence type="ECO:0000256" key="5">
    <source>
        <dbReference type="ARBA" id="ARBA00022679"/>
    </source>
</evidence>
<dbReference type="GO" id="GO:0016020">
    <property type="term" value="C:membrane"/>
    <property type="evidence" value="ECO:0007669"/>
    <property type="project" value="UniProtKB-SubCell"/>
</dbReference>
<organism evidence="13 14">
    <name type="scientific">Roseivivax lentus</name>
    <dbReference type="NCBI Taxonomy" id="633194"/>
    <lineage>
        <taxon>Bacteria</taxon>
        <taxon>Pseudomonadati</taxon>
        <taxon>Pseudomonadota</taxon>
        <taxon>Alphaproteobacteria</taxon>
        <taxon>Rhodobacterales</taxon>
        <taxon>Roseobacteraceae</taxon>
        <taxon>Roseivivax</taxon>
    </lineage>
</organism>
<accession>A0A1N7JVP8</accession>
<evidence type="ECO:0000256" key="1">
    <source>
        <dbReference type="ARBA" id="ARBA00000085"/>
    </source>
</evidence>
<dbReference type="SMART" id="SM00388">
    <property type="entry name" value="HisKA"/>
    <property type="match status" value="1"/>
</dbReference>
<dbReference type="PROSITE" id="PS50839">
    <property type="entry name" value="CHASE"/>
    <property type="match status" value="1"/>
</dbReference>
<feature type="domain" description="Histidine kinase" evidence="11">
    <location>
        <begin position="377"/>
        <end position="593"/>
    </location>
</feature>
<sequence length="603" mass="66503">MSVRFDLPGTGGTNRGSSEPLKSLHYYHYLVLVGSLILTLVVWTYATRTAERQSAAAFDNAVAQMLELITERMKSYEDGLRAGVGLFATKAGAISHASWRSFAQTLRIDQQYPGINGIGVIFHVPEDEMEAFLAAQRETRPNFALHPDHDRGVNMPITFIEPEAPNAQAIGLDMAFEDNRFEALIAARDTGQPRITGPITLVQDAEATPGFLFYSPFYSVTDTDSLSARQSSFGGAVYAPFVMKKLMQGVLDRTKRQVWVSISDGSTLLYDEHLTEDEGHDPDPLFTRTIDMDMYGRAWTVDLRTNVAFREANVSVQPTIILICGLMIDALLLGLFTSMARSNHRAIAYADQVTSELQKEKRDLMTINEALEQFSYVASHDLKTPIRSMRDATDYLMEDLGDRHPEAMHDTEILRQFGELKKLNRRMDALVKGVLECAQIPVHAEPAHPTSPYDLIRDLGDDLRLSGDQLRIEGTFPDLHVSATAMKQIFGNLLSNAVTHATGPGPLRIVVTGEHTEDGAIFTVADNGPGIDPQYHEKIFEMFQSLDPGKAEQSTGIGLAIVRKAVDSVDGTVAVRSQPGEGTRFIVTFPARLVASLSEIAAE</sequence>
<dbReference type="Pfam" id="PF03924">
    <property type="entry name" value="CHASE"/>
    <property type="match status" value="1"/>
</dbReference>
<evidence type="ECO:0000256" key="7">
    <source>
        <dbReference type="ARBA" id="ARBA00022777"/>
    </source>
</evidence>
<dbReference type="SUPFAM" id="SSF47384">
    <property type="entry name" value="Homodimeric domain of signal transducing histidine kinase"/>
    <property type="match status" value="1"/>
</dbReference>
<evidence type="ECO:0000313" key="14">
    <source>
        <dbReference type="Proteomes" id="UP000186684"/>
    </source>
</evidence>
<dbReference type="Pfam" id="PF02518">
    <property type="entry name" value="HATPase_c"/>
    <property type="match status" value="1"/>
</dbReference>
<dbReference type="InterPro" id="IPR036097">
    <property type="entry name" value="HisK_dim/P_sf"/>
</dbReference>
<keyword evidence="4" id="KW-0597">Phosphoprotein</keyword>
<dbReference type="GO" id="GO:0000156">
    <property type="term" value="F:phosphorelay response regulator activity"/>
    <property type="evidence" value="ECO:0007669"/>
    <property type="project" value="TreeGrafter"/>
</dbReference>
<name>A0A1N7JVP8_9RHOB</name>
<evidence type="ECO:0000256" key="10">
    <source>
        <dbReference type="SAM" id="Phobius"/>
    </source>
</evidence>
<dbReference type="PROSITE" id="PS50109">
    <property type="entry name" value="HIS_KIN"/>
    <property type="match status" value="1"/>
</dbReference>
<keyword evidence="9 10" id="KW-0472">Membrane</keyword>
<feature type="domain" description="CHASE" evidence="12">
    <location>
        <begin position="156"/>
        <end position="253"/>
    </location>
</feature>
<dbReference type="CDD" id="cd00075">
    <property type="entry name" value="HATPase"/>
    <property type="match status" value="1"/>
</dbReference>
<evidence type="ECO:0000313" key="13">
    <source>
        <dbReference type="EMBL" id="SIS53361.1"/>
    </source>
</evidence>